<protein>
    <submittedName>
        <fullName evidence="2">Uncharacterized protein</fullName>
    </submittedName>
</protein>
<evidence type="ECO:0000313" key="2">
    <source>
        <dbReference type="EMBL" id="KAF9506566.1"/>
    </source>
</evidence>
<dbReference type="EMBL" id="MU129107">
    <property type="protein sequence ID" value="KAF9506566.1"/>
    <property type="molecule type" value="Genomic_DNA"/>
</dbReference>
<reference evidence="2" key="1">
    <citation type="journal article" date="2020" name="Nat. Commun.">
        <title>Large-scale genome sequencing of mycorrhizal fungi provides insights into the early evolution of symbiotic traits.</title>
        <authorList>
            <person name="Miyauchi S."/>
            <person name="Kiss E."/>
            <person name="Kuo A."/>
            <person name="Drula E."/>
            <person name="Kohler A."/>
            <person name="Sanchez-Garcia M."/>
            <person name="Morin E."/>
            <person name="Andreopoulos B."/>
            <person name="Barry K.W."/>
            <person name="Bonito G."/>
            <person name="Buee M."/>
            <person name="Carver A."/>
            <person name="Chen C."/>
            <person name="Cichocki N."/>
            <person name="Clum A."/>
            <person name="Culley D."/>
            <person name="Crous P.W."/>
            <person name="Fauchery L."/>
            <person name="Girlanda M."/>
            <person name="Hayes R.D."/>
            <person name="Keri Z."/>
            <person name="LaButti K."/>
            <person name="Lipzen A."/>
            <person name="Lombard V."/>
            <person name="Magnuson J."/>
            <person name="Maillard F."/>
            <person name="Murat C."/>
            <person name="Nolan M."/>
            <person name="Ohm R.A."/>
            <person name="Pangilinan J."/>
            <person name="Pereira M.F."/>
            <person name="Perotto S."/>
            <person name="Peter M."/>
            <person name="Pfister S."/>
            <person name="Riley R."/>
            <person name="Sitrit Y."/>
            <person name="Stielow J.B."/>
            <person name="Szollosi G."/>
            <person name="Zifcakova L."/>
            <person name="Stursova M."/>
            <person name="Spatafora J.W."/>
            <person name="Tedersoo L."/>
            <person name="Vaario L.M."/>
            <person name="Yamada A."/>
            <person name="Yan M."/>
            <person name="Wang P."/>
            <person name="Xu J."/>
            <person name="Bruns T."/>
            <person name="Baldrian P."/>
            <person name="Vilgalys R."/>
            <person name="Dunand C."/>
            <person name="Henrissat B."/>
            <person name="Grigoriev I.V."/>
            <person name="Hibbett D."/>
            <person name="Nagy L.G."/>
            <person name="Martin F.M."/>
        </authorList>
    </citation>
    <scope>NUCLEOTIDE SEQUENCE</scope>
    <source>
        <strain evidence="2">UP504</strain>
    </source>
</reference>
<dbReference type="AlphaFoldDB" id="A0A9P6AKM5"/>
<accession>A0A9P6AKM5</accession>
<organism evidence="2 3">
    <name type="scientific">Hydnum rufescens UP504</name>
    <dbReference type="NCBI Taxonomy" id="1448309"/>
    <lineage>
        <taxon>Eukaryota</taxon>
        <taxon>Fungi</taxon>
        <taxon>Dikarya</taxon>
        <taxon>Basidiomycota</taxon>
        <taxon>Agaricomycotina</taxon>
        <taxon>Agaricomycetes</taxon>
        <taxon>Cantharellales</taxon>
        <taxon>Hydnaceae</taxon>
        <taxon>Hydnum</taxon>
    </lineage>
</organism>
<dbReference type="Proteomes" id="UP000886523">
    <property type="component" value="Unassembled WGS sequence"/>
</dbReference>
<feature type="region of interest" description="Disordered" evidence="1">
    <location>
        <begin position="182"/>
        <end position="323"/>
    </location>
</feature>
<comment type="caution">
    <text evidence="2">The sequence shown here is derived from an EMBL/GenBank/DDBJ whole genome shotgun (WGS) entry which is preliminary data.</text>
</comment>
<sequence length="323" mass="35888">MTNWARARMDSAIHMNDKTWYHTPAGVGDAKRAAQAALFVSLLTYISSILDRPKHTTIRTPCTRISTPNQTPYNPCTTNQAQAHMDPAVHMNDKTWYHTPAGAGDAKRAAQAALFVSLLTYIPPILDCATDITQARMHHHPNPLHPHLNTKPNPIQPPYDKPGMSPYGPCYCATDITQARMHHHPNPLHPRLDTEPNPIQPPYNKLGTSPYGPRCPHERQNTVPHPCWSGLRDTHHPSLNAPRPEPSHPCIDTEPNPIRPPYDKPGTSPYGPHCPHEQQNTVPHTCSSRSCNQHHLSPNAPSPEPPSNENPCTCSWGPRGPRV</sequence>
<keyword evidence="3" id="KW-1185">Reference proteome</keyword>
<feature type="compositionally biased region" description="Polar residues" evidence="1">
    <location>
        <begin position="277"/>
        <end position="296"/>
    </location>
</feature>
<evidence type="ECO:0000313" key="3">
    <source>
        <dbReference type="Proteomes" id="UP000886523"/>
    </source>
</evidence>
<gene>
    <name evidence="2" type="ORF">BS47DRAFT_1367300</name>
</gene>
<evidence type="ECO:0000256" key="1">
    <source>
        <dbReference type="SAM" id="MobiDB-lite"/>
    </source>
</evidence>
<proteinExistence type="predicted"/>
<name>A0A9P6AKM5_9AGAM</name>